<proteinExistence type="predicted"/>
<feature type="compositionally biased region" description="Polar residues" evidence="4">
    <location>
        <begin position="94"/>
        <end position="104"/>
    </location>
</feature>
<accession>A0AAP0DPH4</accession>
<evidence type="ECO:0000256" key="4">
    <source>
        <dbReference type="SAM" id="MobiDB-lite"/>
    </source>
</evidence>
<feature type="compositionally biased region" description="Basic residues" evidence="4">
    <location>
        <begin position="54"/>
        <end position="63"/>
    </location>
</feature>
<organism evidence="6 7">
    <name type="scientific">Deinandra increscens subsp. villosa</name>
    <dbReference type="NCBI Taxonomy" id="3103831"/>
    <lineage>
        <taxon>Eukaryota</taxon>
        <taxon>Viridiplantae</taxon>
        <taxon>Streptophyta</taxon>
        <taxon>Embryophyta</taxon>
        <taxon>Tracheophyta</taxon>
        <taxon>Spermatophyta</taxon>
        <taxon>Magnoliopsida</taxon>
        <taxon>eudicotyledons</taxon>
        <taxon>Gunneridae</taxon>
        <taxon>Pentapetalae</taxon>
        <taxon>asterids</taxon>
        <taxon>campanulids</taxon>
        <taxon>Asterales</taxon>
        <taxon>Asteraceae</taxon>
        <taxon>Asteroideae</taxon>
        <taxon>Heliantheae alliance</taxon>
        <taxon>Madieae</taxon>
        <taxon>Madiinae</taxon>
        <taxon>Deinandra</taxon>
    </lineage>
</organism>
<comment type="subcellular location">
    <subcellularLocation>
        <location evidence="1 3">Nucleus</location>
    </subcellularLocation>
</comment>
<evidence type="ECO:0000256" key="1">
    <source>
        <dbReference type="ARBA" id="ARBA00004123"/>
    </source>
</evidence>
<keyword evidence="2 3" id="KW-0539">Nucleus</keyword>
<feature type="compositionally biased region" description="Low complexity" evidence="4">
    <location>
        <begin position="114"/>
        <end position="129"/>
    </location>
</feature>
<evidence type="ECO:0000256" key="3">
    <source>
        <dbReference type="PROSITE-ProRule" id="PRU00357"/>
    </source>
</evidence>
<dbReference type="Proteomes" id="UP001408789">
    <property type="component" value="Unassembled WGS sequence"/>
</dbReference>
<sequence>MSSILSGGRAYGFEVHQNVVKSPLSSMTTNSSRTYSQSSSPSSTLSESSNSTIRKPRTPRKRPNQTYNEAAFLLSIACPKVFSSQHLTTTNNLSKFTTQNNGASIHNPPPPPEELLLQNSSSGSGGTVATSAAVYGSSRICDSPEEEVENHRSWNSGSTSSIGLCEGGGFEDGFDTESMLDEEVEEGIDCIMGSWNSERSYEESNNNICYGYPMGLGLGGNLEFSFGMRNGVRALKNGEDDGWSFPTVNLVNVSSPAKVKKWPVEKKKMKIEELMKRSEPESVQENCTSSETGPKLLLKLNYDDVLVAWSDKGSPLPEEISGSESPDGDIHARLAQIDLFSENGGLREASVMRYKEKKRTRLFSKKIRYQVRKVNADRRPRSKGRFVRRSNSEDA</sequence>
<feature type="compositionally biased region" description="Low complexity" evidence="4">
    <location>
        <begin position="28"/>
        <end position="52"/>
    </location>
</feature>
<dbReference type="GO" id="GO:0005634">
    <property type="term" value="C:nucleus"/>
    <property type="evidence" value="ECO:0007669"/>
    <property type="project" value="UniProtKB-SubCell"/>
</dbReference>
<reference evidence="6 7" key="1">
    <citation type="submission" date="2024-04" db="EMBL/GenBank/DDBJ databases">
        <title>The reference genome of an endangered Asteraceae, Deinandra increscens subsp. villosa, native to the Central Coast of California.</title>
        <authorList>
            <person name="Guilliams M."/>
            <person name="Hasenstab-Lehman K."/>
            <person name="Meyer R."/>
            <person name="Mcevoy S."/>
        </authorList>
    </citation>
    <scope>NUCLEOTIDE SEQUENCE [LARGE SCALE GENOMIC DNA]</scope>
    <source>
        <tissue evidence="6">Leaf</tissue>
    </source>
</reference>
<dbReference type="PROSITE" id="PS51017">
    <property type="entry name" value="CCT"/>
    <property type="match status" value="1"/>
</dbReference>
<comment type="caution">
    <text evidence="6">The sequence shown here is derived from an EMBL/GenBank/DDBJ whole genome shotgun (WGS) entry which is preliminary data.</text>
</comment>
<gene>
    <name evidence="6" type="ORF">SSX86_005167</name>
</gene>
<dbReference type="InterPro" id="IPR010402">
    <property type="entry name" value="CCT_domain"/>
</dbReference>
<feature type="domain" description="CCT" evidence="5">
    <location>
        <begin position="347"/>
        <end position="389"/>
    </location>
</feature>
<dbReference type="AlphaFoldDB" id="A0AAP0DPH4"/>
<evidence type="ECO:0000256" key="2">
    <source>
        <dbReference type="ARBA" id="ARBA00023242"/>
    </source>
</evidence>
<dbReference type="GO" id="GO:0006355">
    <property type="term" value="P:regulation of DNA-templated transcription"/>
    <property type="evidence" value="ECO:0007669"/>
    <property type="project" value="TreeGrafter"/>
</dbReference>
<feature type="region of interest" description="Disordered" evidence="4">
    <location>
        <begin position="24"/>
        <end position="64"/>
    </location>
</feature>
<dbReference type="EMBL" id="JBCNJP010000007">
    <property type="protein sequence ID" value="KAK9076833.1"/>
    <property type="molecule type" value="Genomic_DNA"/>
</dbReference>
<name>A0AAP0DPH4_9ASTR</name>
<dbReference type="PANTHER" id="PTHR31874">
    <property type="entry name" value="CCT MOTIF FAMILY PROTEIN, EXPRESSED"/>
    <property type="match status" value="1"/>
</dbReference>
<dbReference type="Pfam" id="PF06203">
    <property type="entry name" value="CCT"/>
    <property type="match status" value="1"/>
</dbReference>
<evidence type="ECO:0000259" key="5">
    <source>
        <dbReference type="PROSITE" id="PS51017"/>
    </source>
</evidence>
<evidence type="ECO:0000313" key="7">
    <source>
        <dbReference type="Proteomes" id="UP001408789"/>
    </source>
</evidence>
<feature type="region of interest" description="Disordered" evidence="4">
    <location>
        <begin position="373"/>
        <end position="395"/>
    </location>
</feature>
<dbReference type="InterPro" id="IPR052453">
    <property type="entry name" value="CONSTANS-like_ZF"/>
</dbReference>
<dbReference type="PANTHER" id="PTHR31874:SF10">
    <property type="entry name" value="PROTEIN CHLOROPLAST IMPORT APPARATUS 2"/>
    <property type="match status" value="1"/>
</dbReference>
<feature type="region of interest" description="Disordered" evidence="4">
    <location>
        <begin position="94"/>
        <end position="129"/>
    </location>
</feature>
<keyword evidence="7" id="KW-1185">Reference proteome</keyword>
<protein>
    <recommendedName>
        <fullName evidence="5">CCT domain-containing protein</fullName>
    </recommendedName>
</protein>
<evidence type="ECO:0000313" key="6">
    <source>
        <dbReference type="EMBL" id="KAK9076833.1"/>
    </source>
</evidence>